<dbReference type="Gene3D" id="6.10.250.3110">
    <property type="match status" value="1"/>
</dbReference>
<evidence type="ECO:0000256" key="1">
    <source>
        <dbReference type="SAM" id="Coils"/>
    </source>
</evidence>
<evidence type="ECO:0000256" key="2">
    <source>
        <dbReference type="SAM" id="MobiDB-lite"/>
    </source>
</evidence>
<organism evidence="3 4">
    <name type="scientific">Cephus cinctus</name>
    <name type="common">Wheat stem sawfly</name>
    <dbReference type="NCBI Taxonomy" id="211228"/>
    <lineage>
        <taxon>Eukaryota</taxon>
        <taxon>Metazoa</taxon>
        <taxon>Ecdysozoa</taxon>
        <taxon>Arthropoda</taxon>
        <taxon>Hexapoda</taxon>
        <taxon>Insecta</taxon>
        <taxon>Pterygota</taxon>
        <taxon>Neoptera</taxon>
        <taxon>Endopterygota</taxon>
        <taxon>Hymenoptera</taxon>
        <taxon>Cephoidea</taxon>
        <taxon>Cephidae</taxon>
        <taxon>Cephus</taxon>
    </lineage>
</organism>
<dbReference type="AlphaFoldDB" id="A0AAJ7CC70"/>
<feature type="region of interest" description="Disordered" evidence="2">
    <location>
        <begin position="1"/>
        <end position="27"/>
    </location>
</feature>
<protein>
    <submittedName>
        <fullName evidence="4">Autophagy-related protein 23 isoform X1</fullName>
    </submittedName>
</protein>
<dbReference type="KEGG" id="ccin:107273472"/>
<dbReference type="GeneID" id="107273472"/>
<gene>
    <name evidence="4" type="primary">LOC107273472</name>
</gene>
<feature type="coiled-coil region" evidence="1">
    <location>
        <begin position="321"/>
        <end position="411"/>
    </location>
</feature>
<keyword evidence="1" id="KW-0175">Coiled coil</keyword>
<reference evidence="4" key="1">
    <citation type="submission" date="2025-08" db="UniProtKB">
        <authorList>
            <consortium name="RefSeq"/>
        </authorList>
    </citation>
    <scope>IDENTIFICATION</scope>
</reference>
<evidence type="ECO:0000313" key="3">
    <source>
        <dbReference type="Proteomes" id="UP000694920"/>
    </source>
</evidence>
<name>A0AAJ7CC70_CEPCN</name>
<sequence>MPQTTVAPKSNTTPRSLAKSQDQTSSRTTEYNLIQWGQRKLQYSQVPIRCQRRPYNRAAKSPFKQPTTIAANHGKTKGTRSCLEAGECTPTFRIPVSSRCKKSLSMIDLSPVDPEIGDLKSDSSSSVARLEDVEERATEFLGDGGNSATGIWTLENNIVDQDQSIGKAAGLVCHTLVVNAWRRRRQEVDQLHETIKQLGQQVDHLHIQIVVLRRLLETENSRVGKLNAEVHRVKVQLDDVSKERDTLRTEKEKVENDAKELRELSEQRTVTAENLRNELMSTQSQLHALDAQMTRDREKLLKLRDDKKILLDKVTACESLAAAHNDRAEKAESAVEELEMKLAGQVALVETAQEQIHRYSKELAAKEEERLKLEQRLWTSEEAGRALSLGAANLESQLSDREAALRRLESAYTSQMMELCELKERIARQSQESGWSSRVLQIAGSVVRAPRAILRTLSFLSSTGSPMTS</sequence>
<accession>A0AAJ7CC70</accession>
<keyword evidence="3" id="KW-1185">Reference proteome</keyword>
<evidence type="ECO:0000313" key="4">
    <source>
        <dbReference type="RefSeq" id="XP_015607191.1"/>
    </source>
</evidence>
<dbReference type="RefSeq" id="XP_015607191.1">
    <property type="nucleotide sequence ID" value="XM_015751705.2"/>
</dbReference>
<dbReference type="Proteomes" id="UP000694920">
    <property type="component" value="Unplaced"/>
</dbReference>
<feature type="coiled-coil region" evidence="1">
    <location>
        <begin position="230"/>
        <end position="292"/>
    </location>
</feature>
<proteinExistence type="predicted"/>